<reference evidence="2 3" key="1">
    <citation type="submission" date="2022-07" db="EMBL/GenBank/DDBJ databases">
        <title>Genome-wide signatures of adaptation to extreme environments.</title>
        <authorList>
            <person name="Cho C.H."/>
            <person name="Yoon H.S."/>
        </authorList>
    </citation>
    <scope>NUCLEOTIDE SEQUENCE [LARGE SCALE GENOMIC DNA]</scope>
    <source>
        <strain evidence="2 3">DBV 063 E5</strain>
    </source>
</reference>
<dbReference type="FunFam" id="3.30.420.40:FF:000058">
    <property type="entry name" value="Putative actin-related protein 5"/>
    <property type="match status" value="1"/>
</dbReference>
<dbReference type="EMBL" id="JANCYW010000006">
    <property type="protein sequence ID" value="KAK4535788.1"/>
    <property type="molecule type" value="Genomic_DNA"/>
</dbReference>
<gene>
    <name evidence="2" type="ORF">CDCA_CDCA06G1813</name>
</gene>
<keyword evidence="3" id="KW-1185">Reference proteome</keyword>
<comment type="similarity">
    <text evidence="1">Belongs to the actin family.</text>
</comment>
<dbReference type="Proteomes" id="UP001301350">
    <property type="component" value="Unassembled WGS sequence"/>
</dbReference>
<evidence type="ECO:0000313" key="2">
    <source>
        <dbReference type="EMBL" id="KAK4535788.1"/>
    </source>
</evidence>
<protein>
    <recommendedName>
        <fullName evidence="4">Actin</fullName>
    </recommendedName>
</protein>
<dbReference type="InterPro" id="IPR004001">
    <property type="entry name" value="Actin_CS"/>
</dbReference>
<dbReference type="SMART" id="SM00268">
    <property type="entry name" value="ACTIN"/>
    <property type="match status" value="1"/>
</dbReference>
<evidence type="ECO:0008006" key="4">
    <source>
        <dbReference type="Google" id="ProtNLM"/>
    </source>
</evidence>
<dbReference type="PROSITE" id="PS01132">
    <property type="entry name" value="ACTINS_ACT_LIKE"/>
    <property type="match status" value="1"/>
</dbReference>
<dbReference type="CDD" id="cd13397">
    <property type="entry name" value="ASKHA_NBD_actin_Arp-T1-3"/>
    <property type="match status" value="1"/>
</dbReference>
<comment type="caution">
    <text evidence="2">The sequence shown here is derived from an EMBL/GenBank/DDBJ whole genome shotgun (WGS) entry which is preliminary data.</text>
</comment>
<evidence type="ECO:0000313" key="3">
    <source>
        <dbReference type="Proteomes" id="UP001301350"/>
    </source>
</evidence>
<dbReference type="Gene3D" id="3.30.420.40">
    <property type="match status" value="2"/>
</dbReference>
<dbReference type="InterPro" id="IPR004000">
    <property type="entry name" value="Actin"/>
</dbReference>
<dbReference type="SUPFAM" id="SSF53067">
    <property type="entry name" value="Actin-like ATPase domain"/>
    <property type="match status" value="2"/>
</dbReference>
<dbReference type="Pfam" id="PF00022">
    <property type="entry name" value="Actin"/>
    <property type="match status" value="1"/>
</dbReference>
<organism evidence="2 3">
    <name type="scientific">Cyanidium caldarium</name>
    <name type="common">Red alga</name>
    <dbReference type="NCBI Taxonomy" id="2771"/>
    <lineage>
        <taxon>Eukaryota</taxon>
        <taxon>Rhodophyta</taxon>
        <taxon>Bangiophyceae</taxon>
        <taxon>Cyanidiales</taxon>
        <taxon>Cyanidiaceae</taxon>
        <taxon>Cyanidium</taxon>
    </lineage>
</organism>
<dbReference type="InterPro" id="IPR020902">
    <property type="entry name" value="Actin/actin-like_CS"/>
</dbReference>
<dbReference type="InterPro" id="IPR043129">
    <property type="entry name" value="ATPase_NBD"/>
</dbReference>
<proteinExistence type="inferred from homology"/>
<dbReference type="Gene3D" id="3.90.640.10">
    <property type="entry name" value="Actin, Chain A, domain 4"/>
    <property type="match status" value="1"/>
</dbReference>
<evidence type="ECO:0000256" key="1">
    <source>
        <dbReference type="RuleBase" id="RU000487"/>
    </source>
</evidence>
<dbReference type="PRINTS" id="PR00190">
    <property type="entry name" value="ACTIN"/>
</dbReference>
<sequence length="388" mass="42898">MPPLVVDVGTGFIKAGFAGEERPTAIMPNCVGRSRLTAIPGMQSTISAPPHTTAAAKEDGVFVGQEALNKRGAGLTLRYPVEHGVVTDWADAERVWHHLFFYELRADPADHPVLLTEAPLNPRRNRERLASVMFEAFHVPAFFVAVQAVLSLYAAGRTTGVVLDMGDGVSHVVPVYEGYSLPHAVQRLNLAGRDLTEYTAKLMGECGSGTPLRTSAEKEIAREIKERYAYVARDFEQEVQRFERDPKAFQRQHAMPDGQVVTVDEVAFRVPECLFQPALLGLEAPGVDALVHEAVQKCDMDLRRSLYGNVVVSGGTSMLSGMPERLRMELQKRVPANVKVKVVAPPDRKYAVFQGGSVLAGLETFQQMWITREEYEEFGANIVHRRCI</sequence>
<dbReference type="PROSITE" id="PS00432">
    <property type="entry name" value="ACTINS_2"/>
    <property type="match status" value="1"/>
</dbReference>
<dbReference type="AlphaFoldDB" id="A0AAV9IVD5"/>
<accession>A0AAV9IVD5</accession>
<dbReference type="PANTHER" id="PTHR11937">
    <property type="entry name" value="ACTIN"/>
    <property type="match status" value="1"/>
</dbReference>
<name>A0AAV9IVD5_CYACA</name>
<dbReference type="FunFam" id="3.30.420.40:FF:000050">
    <property type="entry name" value="Actin, alpha skeletal muscle"/>
    <property type="match status" value="1"/>
</dbReference>